<reference evidence="1 2" key="1">
    <citation type="submission" date="2020-06" db="EMBL/GenBank/DDBJ databases">
        <title>Interaction of electrochemicaly active bacteria, Geobacter bremensis R4 on different carbon anode.</title>
        <authorList>
            <person name="Meng L."/>
            <person name="Yoshida N."/>
        </authorList>
    </citation>
    <scope>NUCLEOTIDE SEQUENCE [LARGE SCALE GENOMIC DNA]</scope>
    <source>
        <strain evidence="1 2">R4</strain>
    </source>
</reference>
<sequence length="474" mass="55428">METSRPLGFTDLRRLVAPFESRWSILNKFAEINHIPIHKVKQYFYEDTSPSKDSSEPKFAGMTRWNLNNETTYRSKIISFLTRIAEDDMASHSIESMLRKSEISTLTSAYILRYCPECLQIGYHSVFSQMYLFSRCPVHNSELMEVCYSCNLPIKYDLNDQQKVAYGCCNCHIKFWNRFYQVGGIQKERILRLPSNILQEFSEIFAWLVDLKRCNVLRPAFEVWQTTLIHKGSLGNFSVPEMYHAWGNLNVHEVPSYLSSLSFPDMNHAKVRYGLSVSGKGGLARKIYECNRVCVGDKVCNSSWACTGKRGGCEYDSSKCLRPIFNSIRRYAFKKLRKLRNVSCLLHGFAGNTYRIIESCRGCEWAKAYVLWREYWLVKLKNPQEYWRELFQAFYEIENPQLAQWVAVWVYGLEVLSGLEQAMHLVVNRVEEDEFCPSLSYTWAFEQATAGWPVFHCWTKPDQQIVRYKCQRDP</sequence>
<dbReference type="AlphaFoldDB" id="A0A7R7J079"/>
<dbReference type="Proteomes" id="UP000515472">
    <property type="component" value="Chromosome"/>
</dbReference>
<accession>A0A7R7J079</accession>
<evidence type="ECO:0000313" key="1">
    <source>
        <dbReference type="EMBL" id="BCO11385.1"/>
    </source>
</evidence>
<evidence type="ECO:0000313" key="2">
    <source>
        <dbReference type="Proteomes" id="UP000515472"/>
    </source>
</evidence>
<keyword evidence="2" id="KW-1185">Reference proteome</keyword>
<protein>
    <submittedName>
        <fullName evidence="1">Uncharacterized protein</fullName>
    </submittedName>
</protein>
<organism evidence="1 2">
    <name type="scientific">Citrifermentans bremense</name>
    <dbReference type="NCBI Taxonomy" id="60035"/>
    <lineage>
        <taxon>Bacteria</taxon>
        <taxon>Pseudomonadati</taxon>
        <taxon>Thermodesulfobacteriota</taxon>
        <taxon>Desulfuromonadia</taxon>
        <taxon>Geobacterales</taxon>
        <taxon>Geobacteraceae</taxon>
        <taxon>Citrifermentans</taxon>
    </lineage>
</organism>
<dbReference type="EMBL" id="AP023213">
    <property type="protein sequence ID" value="BCO11385.1"/>
    <property type="molecule type" value="Genomic_DNA"/>
</dbReference>
<proteinExistence type="predicted"/>
<gene>
    <name evidence="1" type="ORF">GEOBRER4_n2066</name>
</gene>
<dbReference type="RefSeq" id="WP_185242181.1">
    <property type="nucleotide sequence ID" value="NZ_AP023213.1"/>
</dbReference>
<name>A0A7R7J079_9BACT</name>